<name>A0A316DIC0_9BACT</name>
<accession>A0A316DIC0</accession>
<dbReference type="GO" id="GO:0055085">
    <property type="term" value="P:transmembrane transport"/>
    <property type="evidence" value="ECO:0007669"/>
    <property type="project" value="InterPro"/>
</dbReference>
<reference evidence="2 3" key="1">
    <citation type="submission" date="2018-05" db="EMBL/GenBank/DDBJ databases">
        <title>Genomic Encyclopedia of Archaeal and Bacterial Type Strains, Phase II (KMG-II): from individual species to whole genera.</title>
        <authorList>
            <person name="Goeker M."/>
        </authorList>
    </citation>
    <scope>NUCLEOTIDE SEQUENCE [LARGE SCALE GENOMIC DNA]</scope>
    <source>
        <strain evidence="2 3">DSM 22214</strain>
    </source>
</reference>
<protein>
    <submittedName>
        <fullName evidence="2">TonB family protein</fullName>
    </submittedName>
</protein>
<keyword evidence="3" id="KW-1185">Reference proteome</keyword>
<dbReference type="EMBL" id="QGGO01000035">
    <property type="protein sequence ID" value="PWK17436.1"/>
    <property type="molecule type" value="Genomic_DNA"/>
</dbReference>
<evidence type="ECO:0000313" key="2">
    <source>
        <dbReference type="EMBL" id="PWK17436.1"/>
    </source>
</evidence>
<feature type="domain" description="TonB C-terminal" evidence="1">
    <location>
        <begin position="348"/>
        <end position="435"/>
    </location>
</feature>
<dbReference type="GO" id="GO:0031992">
    <property type="term" value="F:energy transducer activity"/>
    <property type="evidence" value="ECO:0007669"/>
    <property type="project" value="TreeGrafter"/>
</dbReference>
<sequence length="435" mass="48165">MCQSNTLKTNKNISPETIKAYLAGTLSHAQTHEFEKAMLSDAVLHDMVEGYEISREKKVDFAQINASLSKSLEEKIRKEETEIYPLWKRVPLYARAASVLLFLGLGIYILTTKNEANSDGKIAVIPSQKEEKIAKNEHKISSSNSTISQEKIKEEMTKIVTENKVAIVAKKAKRKEIVSGGNGGGDSQSIVSESVMGGKEEVVEIPRATQSVVSYDAPIVVEATPAPSAVMRSAGDSYAKKAIQPLSIISGVVLNEDTQKPVPNVEILANEKVIGKTDSNGQFNFEKKDVKNKLNLVAPNFENTEINLNNNLGSELFIQPKAELIFIDLKRNKTWKYNPSEHPAQPSVSPDEYLEYLQKNLRKPKQAVDKQVVGEVVVAFKVNKNGQLLDFKVIKSLGYGCDEEAIRVIAEGPTWLPKMVAGEARRQRVIQTIIF</sequence>
<dbReference type="PANTHER" id="PTHR33446:SF2">
    <property type="entry name" value="PROTEIN TONB"/>
    <property type="match status" value="1"/>
</dbReference>
<dbReference type="SUPFAM" id="SSF74653">
    <property type="entry name" value="TolA/TonB C-terminal domain"/>
    <property type="match status" value="1"/>
</dbReference>
<proteinExistence type="predicted"/>
<comment type="caution">
    <text evidence="2">The sequence shown here is derived from an EMBL/GenBank/DDBJ whole genome shotgun (WGS) entry which is preliminary data.</text>
</comment>
<evidence type="ECO:0000259" key="1">
    <source>
        <dbReference type="PROSITE" id="PS52015"/>
    </source>
</evidence>
<dbReference type="Proteomes" id="UP000245489">
    <property type="component" value="Unassembled WGS sequence"/>
</dbReference>
<dbReference type="Pfam" id="PF03544">
    <property type="entry name" value="TonB_C"/>
    <property type="match status" value="1"/>
</dbReference>
<gene>
    <name evidence="2" type="ORF">LV89_04351</name>
</gene>
<evidence type="ECO:0000313" key="3">
    <source>
        <dbReference type="Proteomes" id="UP000245489"/>
    </source>
</evidence>
<dbReference type="Gene3D" id="3.30.1150.10">
    <property type="match status" value="1"/>
</dbReference>
<dbReference type="GO" id="GO:0098797">
    <property type="term" value="C:plasma membrane protein complex"/>
    <property type="evidence" value="ECO:0007669"/>
    <property type="project" value="TreeGrafter"/>
</dbReference>
<dbReference type="PANTHER" id="PTHR33446">
    <property type="entry name" value="PROTEIN TONB-RELATED"/>
    <property type="match status" value="1"/>
</dbReference>
<dbReference type="InterPro" id="IPR051045">
    <property type="entry name" value="TonB-dependent_transducer"/>
</dbReference>
<dbReference type="AlphaFoldDB" id="A0A316DIC0"/>
<dbReference type="PROSITE" id="PS52015">
    <property type="entry name" value="TONB_CTD"/>
    <property type="match status" value="1"/>
</dbReference>
<dbReference type="InterPro" id="IPR037682">
    <property type="entry name" value="TonB_C"/>
</dbReference>
<organism evidence="2 3">
    <name type="scientific">Arcicella aurantiaca</name>
    <dbReference type="NCBI Taxonomy" id="591202"/>
    <lineage>
        <taxon>Bacteria</taxon>
        <taxon>Pseudomonadati</taxon>
        <taxon>Bacteroidota</taxon>
        <taxon>Cytophagia</taxon>
        <taxon>Cytophagales</taxon>
        <taxon>Flectobacillaceae</taxon>
        <taxon>Arcicella</taxon>
    </lineage>
</organism>